<dbReference type="Proteomes" id="UP000198552">
    <property type="component" value="Unassembled WGS sequence"/>
</dbReference>
<accession>A0A1G9P4S6</accession>
<dbReference type="RefSeq" id="WP_091565570.1">
    <property type="nucleotide sequence ID" value="NZ_FNHP01000001.1"/>
</dbReference>
<reference evidence="5" key="1">
    <citation type="submission" date="2016-10" db="EMBL/GenBank/DDBJ databases">
        <authorList>
            <person name="Varghese N."/>
            <person name="Submissions S."/>
        </authorList>
    </citation>
    <scope>NUCLEOTIDE SEQUENCE [LARGE SCALE GENOMIC DNA]</scope>
    <source>
        <strain evidence="5">EPL6</strain>
    </source>
</reference>
<dbReference type="AlphaFoldDB" id="A0A1G9P4S6"/>
<dbReference type="Pfam" id="PF04016">
    <property type="entry name" value="DUF364"/>
    <property type="match status" value="1"/>
</dbReference>
<protein>
    <submittedName>
        <fullName evidence="4">Uncharacterized conserved protein, contains DUF4213 and DUF364 domains</fullName>
    </submittedName>
</protein>
<dbReference type="Pfam" id="PF13938">
    <property type="entry name" value="DUF4213"/>
    <property type="match status" value="1"/>
</dbReference>
<sequence>MLTTTLAHPLPPTTAARTAPRAQGRAAPAAAATLLAELHADVAQHLGNALGQRHLARAVLGVFFTGVQLDNGVGGLAATPIQDIPAAVCCPSSALAMPTPGRLAGRPVAEVLQDLQHAQPLRRTLAIATLNALAETLWREGGPPDGARVVEGDGFDALAIAPGEQVVVVGAFGPYLRALRQRGQPFHVVERDPATLRPEELPHFVPAGRVGEVLPQADVLLTTATTLTNGTLEGLLALLRPGARAAVVGPTATLRLAPFARRGATVVGGTRVLDAGAMLDLLAEGASGYHLFGRSVQRVCLCA</sequence>
<dbReference type="OrthoDB" id="252759at2"/>
<keyword evidence="5" id="KW-1185">Reference proteome</keyword>
<dbReference type="EMBL" id="FNHP01000001">
    <property type="protein sequence ID" value="SDL93714.1"/>
    <property type="molecule type" value="Genomic_DNA"/>
</dbReference>
<proteinExistence type="predicted"/>
<organism evidence="4 5">
    <name type="scientific">Oryzisolibacter propanilivorax</name>
    <dbReference type="NCBI Taxonomy" id="1527607"/>
    <lineage>
        <taxon>Bacteria</taxon>
        <taxon>Pseudomonadati</taxon>
        <taxon>Pseudomonadota</taxon>
        <taxon>Betaproteobacteria</taxon>
        <taxon>Burkholderiales</taxon>
        <taxon>Comamonadaceae</taxon>
        <taxon>Oryzisolibacter</taxon>
    </lineage>
</organism>
<name>A0A1G9P4S6_9BURK</name>
<dbReference type="Gene3D" id="3.40.50.11590">
    <property type="match status" value="1"/>
</dbReference>
<gene>
    <name evidence="4" type="ORF">SAMN05428957_101195</name>
</gene>
<dbReference type="STRING" id="1527607.SAMN05428957_101195"/>
<evidence type="ECO:0000259" key="3">
    <source>
        <dbReference type="Pfam" id="PF13938"/>
    </source>
</evidence>
<feature type="domain" description="Putative heavy-metal chelation" evidence="2">
    <location>
        <begin position="153"/>
        <end position="297"/>
    </location>
</feature>
<dbReference type="InterPro" id="IPR007161">
    <property type="entry name" value="DUF364"/>
</dbReference>
<dbReference type="InterPro" id="IPR025251">
    <property type="entry name" value="DUF4213"/>
</dbReference>
<evidence type="ECO:0000256" key="1">
    <source>
        <dbReference type="SAM" id="MobiDB-lite"/>
    </source>
</evidence>
<dbReference type="SUPFAM" id="SSF159713">
    <property type="entry name" value="Dhaf3308-like"/>
    <property type="match status" value="1"/>
</dbReference>
<evidence type="ECO:0000313" key="5">
    <source>
        <dbReference type="Proteomes" id="UP000198552"/>
    </source>
</evidence>
<evidence type="ECO:0000259" key="2">
    <source>
        <dbReference type="Pfam" id="PF04016"/>
    </source>
</evidence>
<evidence type="ECO:0000313" key="4">
    <source>
        <dbReference type="EMBL" id="SDL93714.1"/>
    </source>
</evidence>
<feature type="domain" description="DUF4213" evidence="3">
    <location>
        <begin position="45"/>
        <end position="133"/>
    </location>
</feature>
<feature type="region of interest" description="Disordered" evidence="1">
    <location>
        <begin position="1"/>
        <end position="24"/>
    </location>
</feature>